<dbReference type="SUPFAM" id="SSF53335">
    <property type="entry name" value="S-adenosyl-L-methionine-dependent methyltransferases"/>
    <property type="match status" value="1"/>
</dbReference>
<dbReference type="RefSeq" id="WP_377266220.1">
    <property type="nucleotide sequence ID" value="NZ_JBHMAA010000077.1"/>
</dbReference>
<evidence type="ECO:0000259" key="1">
    <source>
        <dbReference type="Pfam" id="PF13649"/>
    </source>
</evidence>
<evidence type="ECO:0000313" key="2">
    <source>
        <dbReference type="EMBL" id="MFB9953432.1"/>
    </source>
</evidence>
<reference evidence="2 3" key="1">
    <citation type="submission" date="2024-09" db="EMBL/GenBank/DDBJ databases">
        <authorList>
            <person name="Sun Q."/>
            <person name="Mori K."/>
        </authorList>
    </citation>
    <scope>NUCLEOTIDE SEQUENCE [LARGE SCALE GENOMIC DNA]</scope>
    <source>
        <strain evidence="2 3">TBRC 4938</strain>
    </source>
</reference>
<organism evidence="2 3">
    <name type="scientific">Rhizobium puerariae</name>
    <dbReference type="NCBI Taxonomy" id="1585791"/>
    <lineage>
        <taxon>Bacteria</taxon>
        <taxon>Pseudomonadati</taxon>
        <taxon>Pseudomonadota</taxon>
        <taxon>Alphaproteobacteria</taxon>
        <taxon>Hyphomicrobiales</taxon>
        <taxon>Rhizobiaceae</taxon>
        <taxon>Rhizobium/Agrobacterium group</taxon>
        <taxon>Rhizobium</taxon>
    </lineage>
</organism>
<gene>
    <name evidence="2" type="ORF">ACFFP0_31730</name>
</gene>
<protein>
    <submittedName>
        <fullName evidence="2">Class I SAM-dependent methyltransferase</fullName>
        <ecNumber evidence="2">2.1.1.-</ecNumber>
    </submittedName>
</protein>
<dbReference type="InterPro" id="IPR041698">
    <property type="entry name" value="Methyltransf_25"/>
</dbReference>
<accession>A0ABV6AS29</accession>
<keyword evidence="2" id="KW-0808">Transferase</keyword>
<evidence type="ECO:0000313" key="3">
    <source>
        <dbReference type="Proteomes" id="UP001589692"/>
    </source>
</evidence>
<keyword evidence="2" id="KW-0489">Methyltransferase</keyword>
<dbReference type="Gene3D" id="3.40.50.150">
    <property type="entry name" value="Vaccinia Virus protein VP39"/>
    <property type="match status" value="1"/>
</dbReference>
<sequence>MSGFDKTWLTLREPVDARSRDRSLLAAAIEVIGTAAGDTILDIGCGTGSIFRMLSPGMKKLKMARQIRWRLLDDDRQLLEEAQRRHGDDVELVQGDLDRLETLPMADVGLVTASALFDLCSEHFIDRFATLISSAGIGLYATLTYDGRMDWSKSHPLDKAVVGSFNAHQQSDKGFGLALGPKAWEMLERALRKEGYAVRVAESPWVLSAADGDLQRLFIEGIIRAVREYGQLDETEICEWTDFRYRMVGRENSLCRVGHQDILAFR</sequence>
<comment type="caution">
    <text evidence="2">The sequence shown here is derived from an EMBL/GenBank/DDBJ whole genome shotgun (WGS) entry which is preliminary data.</text>
</comment>
<dbReference type="GO" id="GO:0008168">
    <property type="term" value="F:methyltransferase activity"/>
    <property type="evidence" value="ECO:0007669"/>
    <property type="project" value="UniProtKB-KW"/>
</dbReference>
<feature type="domain" description="Methyltransferase" evidence="1">
    <location>
        <begin position="40"/>
        <end position="127"/>
    </location>
</feature>
<name>A0ABV6AS29_9HYPH</name>
<dbReference type="Pfam" id="PF13649">
    <property type="entry name" value="Methyltransf_25"/>
    <property type="match status" value="1"/>
</dbReference>
<dbReference type="GO" id="GO:0032259">
    <property type="term" value="P:methylation"/>
    <property type="evidence" value="ECO:0007669"/>
    <property type="project" value="UniProtKB-KW"/>
</dbReference>
<keyword evidence="3" id="KW-1185">Reference proteome</keyword>
<dbReference type="EC" id="2.1.1.-" evidence="2"/>
<dbReference type="EMBL" id="JBHMAA010000077">
    <property type="protein sequence ID" value="MFB9953432.1"/>
    <property type="molecule type" value="Genomic_DNA"/>
</dbReference>
<proteinExistence type="predicted"/>
<dbReference type="InterPro" id="IPR029063">
    <property type="entry name" value="SAM-dependent_MTases_sf"/>
</dbReference>
<dbReference type="Proteomes" id="UP001589692">
    <property type="component" value="Unassembled WGS sequence"/>
</dbReference>